<dbReference type="Gene3D" id="3.10.20.90">
    <property type="entry name" value="Phosphatidylinositol 3-kinase Catalytic Subunit, Chain A, domain 1"/>
    <property type="match status" value="1"/>
</dbReference>
<feature type="domain" description="OTU" evidence="13">
    <location>
        <begin position="182"/>
        <end position="306"/>
    </location>
</feature>
<dbReference type="GO" id="GO:0004843">
    <property type="term" value="F:cysteine-type deubiquitinase activity"/>
    <property type="evidence" value="ECO:0007669"/>
    <property type="project" value="UniProtKB-UniRule"/>
</dbReference>
<dbReference type="PROSITE" id="PS50802">
    <property type="entry name" value="OTU"/>
    <property type="match status" value="1"/>
</dbReference>
<evidence type="ECO:0000256" key="5">
    <source>
        <dbReference type="ARBA" id="ARBA00022723"/>
    </source>
</evidence>
<dbReference type="GO" id="GO:0030968">
    <property type="term" value="P:endoplasmic reticulum unfolded protein response"/>
    <property type="evidence" value="ECO:0007669"/>
    <property type="project" value="TreeGrafter"/>
</dbReference>
<dbReference type="PANTHER" id="PTHR13312:SF0">
    <property type="entry name" value="UBIQUITIN THIOESTERASE OTU1"/>
    <property type="match status" value="1"/>
</dbReference>
<keyword evidence="8 11" id="KW-0378">Hydrolase</keyword>
<dbReference type="Pfam" id="PF21403">
    <property type="entry name" value="OTU1_UBXL"/>
    <property type="match status" value="1"/>
</dbReference>
<dbReference type="GO" id="GO:0008270">
    <property type="term" value="F:zinc ion binding"/>
    <property type="evidence" value="ECO:0007669"/>
    <property type="project" value="UniProtKB-KW"/>
</dbReference>
<protein>
    <recommendedName>
        <fullName evidence="11">Ubiquitin thioesterase OTU</fullName>
        <ecNumber evidence="11">3.4.19.12</ecNumber>
    </recommendedName>
</protein>
<evidence type="ECO:0000256" key="2">
    <source>
        <dbReference type="ARBA" id="ARBA00004496"/>
    </source>
</evidence>
<dbReference type="InterPro" id="IPR057766">
    <property type="entry name" value="Znf-C2H2_OTU1-like_C"/>
</dbReference>
<dbReference type="EMBL" id="HG529695">
    <property type="protein sequence ID" value="CDI56637.1"/>
    <property type="molecule type" value="Genomic_DNA"/>
</dbReference>
<comment type="catalytic activity">
    <reaction evidence="1 11">
        <text>Thiol-dependent hydrolysis of ester, thioester, amide, peptide and isopeptide bonds formed by the C-terminal Gly of ubiquitin (a 76-residue protein attached to proteins as an intracellular targeting signal).</text>
        <dbReference type="EC" id="3.4.19.12"/>
    </reaction>
</comment>
<evidence type="ECO:0000259" key="13">
    <source>
        <dbReference type="PROSITE" id="PS50802"/>
    </source>
</evidence>
<dbReference type="InterPro" id="IPR038765">
    <property type="entry name" value="Papain-like_cys_pep_sf"/>
</dbReference>
<sequence length="391" mass="41458">MIRIRHPQGTASFPVNENTTLSSLQSFIAEQCSIPAWDQEVKIGYPPKGLHLSSLDPDTLLSADTIGIKKGEQVIVALKAGSSRIGAAAQSSSALPTQASSIPSYGTKSISSFGTMQSSKTNVSTATGPRVAEFSGLGARTLNDGLTPRNPTRSSPSPISSANSEVTDGSVTVPLPSRQGKLTLKVVPDDNSCLFNSIGYLFQKRLGSDICSGLRQIVASAIRSNPEEYPDIVLGQSRDSYISKILSPQTWGGAIELSILSKHFGVELVSIDVASGTTHRFGEDVGYENRGLLVYSGIHYDALTLLPGAEEARGDGETTIFPNLTAMGLGEDEDVVLSAAKELCAELKRKKYYTDTANFALKCKNCGKGLKGEKEAVEHAKSTGHGDFGEV</sequence>
<dbReference type="CDD" id="cd22745">
    <property type="entry name" value="OTU_OTU1"/>
    <property type="match status" value="1"/>
</dbReference>
<reference evidence="14" key="1">
    <citation type="journal article" date="2014" name="Genome Biol. Evol.">
        <title>Gene Loss Rather Than Gene Gain Is Associated with a Host Jump from Monocots to Dicots in the Smut Fungus Melanopsichium pennsylvanicum.</title>
        <authorList>
            <person name="Sharma R."/>
            <person name="Mishra B."/>
            <person name="Runge F."/>
            <person name="Thines M."/>
        </authorList>
    </citation>
    <scope>NUCLEOTIDE SEQUENCE</scope>
    <source>
        <strain evidence="14">4</strain>
    </source>
</reference>
<dbReference type="EC" id="3.4.19.12" evidence="11"/>
<keyword evidence="9 11" id="KW-0788">Thiol protease</keyword>
<evidence type="ECO:0000313" key="14">
    <source>
        <dbReference type="EMBL" id="CDI56637.1"/>
    </source>
</evidence>
<evidence type="ECO:0000256" key="12">
    <source>
        <dbReference type="SAM" id="MobiDB-lite"/>
    </source>
</evidence>
<dbReference type="GO" id="GO:0005829">
    <property type="term" value="C:cytosol"/>
    <property type="evidence" value="ECO:0007669"/>
    <property type="project" value="TreeGrafter"/>
</dbReference>
<feature type="region of interest" description="Disordered" evidence="12">
    <location>
        <begin position="139"/>
        <end position="174"/>
    </location>
</feature>
<evidence type="ECO:0000256" key="4">
    <source>
        <dbReference type="ARBA" id="ARBA00022670"/>
    </source>
</evidence>
<evidence type="ECO:0000256" key="10">
    <source>
        <dbReference type="ARBA" id="ARBA00022833"/>
    </source>
</evidence>
<dbReference type="FunFam" id="3.90.70.80:FF:000016">
    <property type="entry name" value="Putative ubiquitin thioesterase otu1"/>
    <property type="match status" value="1"/>
</dbReference>
<keyword evidence="10" id="KW-0862">Zinc</keyword>
<dbReference type="PROSITE" id="PS00028">
    <property type="entry name" value="ZINC_FINGER_C2H2_1"/>
    <property type="match status" value="1"/>
</dbReference>
<evidence type="ECO:0000256" key="6">
    <source>
        <dbReference type="ARBA" id="ARBA00022771"/>
    </source>
</evidence>
<keyword evidence="6" id="KW-0863">Zinc-finger</keyword>
<dbReference type="GO" id="GO:0016579">
    <property type="term" value="P:protein deubiquitination"/>
    <property type="evidence" value="ECO:0007669"/>
    <property type="project" value="TreeGrafter"/>
</dbReference>
<dbReference type="GO" id="GO:0005634">
    <property type="term" value="C:nucleus"/>
    <property type="evidence" value="ECO:0007669"/>
    <property type="project" value="TreeGrafter"/>
</dbReference>
<dbReference type="GO" id="GO:0036503">
    <property type="term" value="P:ERAD pathway"/>
    <property type="evidence" value="ECO:0007669"/>
    <property type="project" value="TreeGrafter"/>
</dbReference>
<comment type="subcellular location">
    <subcellularLocation>
        <location evidence="2 11">Cytoplasm</location>
    </subcellularLocation>
</comment>
<name>A0A077RBD1_9BASI</name>
<feature type="compositionally biased region" description="Low complexity" evidence="12">
    <location>
        <begin position="147"/>
        <end position="164"/>
    </location>
</feature>
<evidence type="ECO:0000256" key="7">
    <source>
        <dbReference type="ARBA" id="ARBA00022786"/>
    </source>
</evidence>
<evidence type="ECO:0000256" key="9">
    <source>
        <dbReference type="ARBA" id="ARBA00022807"/>
    </source>
</evidence>
<dbReference type="Pfam" id="PF24560">
    <property type="entry name" value="zf-C2H2_OTU1_C"/>
    <property type="match status" value="1"/>
</dbReference>
<evidence type="ECO:0000256" key="3">
    <source>
        <dbReference type="ARBA" id="ARBA00022490"/>
    </source>
</evidence>
<dbReference type="AlphaFoldDB" id="A0A077RBD1"/>
<dbReference type="PANTHER" id="PTHR13312">
    <property type="entry name" value="HIV-INDUCED PROTEIN-7-LIKE PROTEASE"/>
    <property type="match status" value="1"/>
</dbReference>
<evidence type="ECO:0000256" key="1">
    <source>
        <dbReference type="ARBA" id="ARBA00000707"/>
    </source>
</evidence>
<dbReference type="InterPro" id="IPR003323">
    <property type="entry name" value="OTU_dom"/>
</dbReference>
<proteinExistence type="predicted"/>
<keyword evidence="5" id="KW-0479">Metal-binding</keyword>
<accession>A0A077RBD1</accession>
<dbReference type="Gene3D" id="3.90.70.80">
    <property type="match status" value="1"/>
</dbReference>
<keyword evidence="7 11" id="KW-0833">Ubl conjugation pathway</keyword>
<keyword evidence="3 11" id="KW-0963">Cytoplasm</keyword>
<evidence type="ECO:0000256" key="11">
    <source>
        <dbReference type="RuleBase" id="RU367104"/>
    </source>
</evidence>
<dbReference type="SUPFAM" id="SSF54001">
    <property type="entry name" value="Cysteine proteinases"/>
    <property type="match status" value="1"/>
</dbReference>
<dbReference type="Pfam" id="PF02338">
    <property type="entry name" value="OTU"/>
    <property type="match status" value="1"/>
</dbReference>
<dbReference type="InterPro" id="IPR013087">
    <property type="entry name" value="Znf_C2H2_type"/>
</dbReference>
<keyword evidence="4 14" id="KW-0645">Protease</keyword>
<evidence type="ECO:0000256" key="8">
    <source>
        <dbReference type="ARBA" id="ARBA00022801"/>
    </source>
</evidence>
<dbReference type="InterPro" id="IPR048857">
    <property type="entry name" value="OTU1_Ubl"/>
</dbReference>
<organism evidence="14">
    <name type="scientific">Melanopsichium pennsylvanicum 4</name>
    <dbReference type="NCBI Taxonomy" id="1398559"/>
    <lineage>
        <taxon>Eukaryota</taxon>
        <taxon>Fungi</taxon>
        <taxon>Dikarya</taxon>
        <taxon>Basidiomycota</taxon>
        <taxon>Ustilaginomycotina</taxon>
        <taxon>Ustilaginomycetes</taxon>
        <taxon>Ustilaginales</taxon>
        <taxon>Ustilaginaceae</taxon>
        <taxon>Melanopsichium</taxon>
    </lineage>
</organism>
<comment type="function">
    <text evidence="11">Hydrolase that can remove conjugated ubiquitin from proteins and may therefore play an important regulatory role at the level of protein turnover by preventing degradation.</text>
</comment>